<dbReference type="SUPFAM" id="SSF54909">
    <property type="entry name" value="Dimeric alpha+beta barrel"/>
    <property type="match status" value="1"/>
</dbReference>
<protein>
    <recommendedName>
        <fullName evidence="1">ABM domain-containing protein</fullName>
    </recommendedName>
</protein>
<dbReference type="InterPro" id="IPR050744">
    <property type="entry name" value="AI-2_Isomerase_LsrG"/>
</dbReference>
<dbReference type="PANTHER" id="PTHR33336:SF15">
    <property type="entry name" value="ABM DOMAIN-CONTAINING PROTEIN"/>
    <property type="match status" value="1"/>
</dbReference>
<dbReference type="OrthoDB" id="3695636at2"/>
<organism evidence="2 3">
    <name type="scientific">Amycolatopsis mediterranei (strain U-32)</name>
    <dbReference type="NCBI Taxonomy" id="749927"/>
    <lineage>
        <taxon>Bacteria</taxon>
        <taxon>Bacillati</taxon>
        <taxon>Actinomycetota</taxon>
        <taxon>Actinomycetes</taxon>
        <taxon>Pseudonocardiales</taxon>
        <taxon>Pseudonocardiaceae</taxon>
        <taxon>Amycolatopsis</taxon>
    </lineage>
</organism>
<dbReference type="Gene3D" id="3.30.70.100">
    <property type="match status" value="1"/>
</dbReference>
<evidence type="ECO:0000313" key="2">
    <source>
        <dbReference type="EMBL" id="ADJ46590.1"/>
    </source>
</evidence>
<dbReference type="HOGENOM" id="CLU_131496_6_0_11"/>
<accession>A0A0H3D6G6</accession>
<dbReference type="InterPro" id="IPR011008">
    <property type="entry name" value="Dimeric_a/b-barrel"/>
</dbReference>
<dbReference type="KEGG" id="amd:AMED_4824"/>
<reference evidence="2 3" key="1">
    <citation type="journal article" date="2010" name="Cell Res.">
        <title>Complete genome sequence of the rifamycin SV-producing Amycolatopsis mediterranei U32 revealed its genetic characteristics in phylogeny and metabolism.</title>
        <authorList>
            <person name="Zhao W."/>
            <person name="Zhong Y."/>
            <person name="Yuan H."/>
            <person name="Wang J."/>
            <person name="Zheng H."/>
            <person name="Wang Y."/>
            <person name="Cen X."/>
            <person name="Xu F."/>
            <person name="Bai J."/>
            <person name="Han X."/>
            <person name="Lu G."/>
            <person name="Zhu Y."/>
            <person name="Shao Z."/>
            <person name="Yan H."/>
            <person name="Li C."/>
            <person name="Peng N."/>
            <person name="Zhang Z."/>
            <person name="Zhang Y."/>
            <person name="Lin W."/>
            <person name="Fan Y."/>
            <person name="Qin Z."/>
            <person name="Hu Y."/>
            <person name="Zhu B."/>
            <person name="Wang S."/>
            <person name="Ding X."/>
            <person name="Zhao G.P."/>
        </authorList>
    </citation>
    <scope>NUCLEOTIDE SEQUENCE [LARGE SCALE GENOMIC DNA]</scope>
    <source>
        <strain evidence="3">U-32</strain>
    </source>
</reference>
<dbReference type="GeneID" id="92872538"/>
<evidence type="ECO:0000313" key="3">
    <source>
        <dbReference type="Proteomes" id="UP000000328"/>
    </source>
</evidence>
<dbReference type="PROSITE" id="PS51725">
    <property type="entry name" value="ABM"/>
    <property type="match status" value="1"/>
</dbReference>
<dbReference type="PATRIC" id="fig|749927.5.peg.4991"/>
<dbReference type="EMBL" id="CP002000">
    <property type="protein sequence ID" value="ADJ46590.1"/>
    <property type="molecule type" value="Genomic_DNA"/>
</dbReference>
<dbReference type="PANTHER" id="PTHR33336">
    <property type="entry name" value="QUINOL MONOOXYGENASE YGIN-RELATED"/>
    <property type="match status" value="1"/>
</dbReference>
<dbReference type="AlphaFoldDB" id="A0A0H3D6G6"/>
<dbReference type="Pfam" id="PF03992">
    <property type="entry name" value="ABM"/>
    <property type="match status" value="1"/>
</dbReference>
<dbReference type="RefSeq" id="WP_013226656.1">
    <property type="nucleotide sequence ID" value="NC_014318.1"/>
</dbReference>
<sequence length="124" mass="13516">MSTGDRRFMPDVGDDLPPGERPMVAVVRAIPGHEEQLAAAIATLTAAVRREPGCREFRSFREAAEPGTFHLYEIYDDTDAFRAHLATGHVARFFTELVRHSTADAGAVTQLVELPVSGPAEIRG</sequence>
<dbReference type="eggNOG" id="COG1359">
    <property type="taxonomic scope" value="Bacteria"/>
</dbReference>
<dbReference type="GO" id="GO:0003824">
    <property type="term" value="F:catalytic activity"/>
    <property type="evidence" value="ECO:0007669"/>
    <property type="project" value="TreeGrafter"/>
</dbReference>
<name>A0A0H3D6G6_AMYMU</name>
<dbReference type="Proteomes" id="UP000000328">
    <property type="component" value="Chromosome"/>
</dbReference>
<gene>
    <name evidence="2" type="ordered locus">AMED_4824</name>
</gene>
<feature type="domain" description="ABM" evidence="1">
    <location>
        <begin position="21"/>
        <end position="111"/>
    </location>
</feature>
<proteinExistence type="predicted"/>
<evidence type="ECO:0000259" key="1">
    <source>
        <dbReference type="PROSITE" id="PS51725"/>
    </source>
</evidence>
<dbReference type="InterPro" id="IPR007138">
    <property type="entry name" value="ABM_dom"/>
</dbReference>